<reference evidence="6" key="1">
    <citation type="submission" date="2009-07" db="EMBL/GenBank/DDBJ databases">
        <title>Complete sequence of chromosome of Methylovorus sp. SIP3-4.</title>
        <authorList>
            <person name="Lucas S."/>
            <person name="Copeland A."/>
            <person name="Lapidus A."/>
            <person name="Glavina del Rio T."/>
            <person name="Tice H."/>
            <person name="Bruce D."/>
            <person name="Goodwin L."/>
            <person name="Pitluck S."/>
            <person name="Clum A."/>
            <person name="Larimer F."/>
            <person name="Land M."/>
            <person name="Hauser L."/>
            <person name="Kyrpides N."/>
            <person name="Mikhailova N."/>
            <person name="Kayluzhnaya M."/>
            <person name="Chistoserdova L."/>
        </authorList>
    </citation>
    <scope>NUCLEOTIDE SEQUENCE [LARGE SCALE GENOMIC DNA]</scope>
    <source>
        <strain evidence="6">SIP3-4</strain>
    </source>
</reference>
<dbReference type="InterPro" id="IPR018062">
    <property type="entry name" value="HTH_AraC-typ_CS"/>
</dbReference>
<dbReference type="Pfam" id="PF12833">
    <property type="entry name" value="HTH_18"/>
    <property type="match status" value="1"/>
</dbReference>
<dbReference type="STRING" id="582744.Msip34_0961"/>
<proteinExistence type="predicted"/>
<evidence type="ECO:0000256" key="1">
    <source>
        <dbReference type="ARBA" id="ARBA00023015"/>
    </source>
</evidence>
<reference evidence="5 6" key="2">
    <citation type="journal article" date="2011" name="J. Bacteriol.">
        <title>Genomes of three methylotrophs from a single niche uncover genetic and metabolic divergence of Methylophilaceae.</title>
        <authorList>
            <person name="Lapidus A."/>
            <person name="Clum A."/>
            <person name="Labutti K."/>
            <person name="Kaluzhnaya M.G."/>
            <person name="Lim S."/>
            <person name="Beck D.A."/>
            <person name="Glavina Del Rio T."/>
            <person name="Nolan M."/>
            <person name="Mavromatis K."/>
            <person name="Huntemann M."/>
            <person name="Lucas S."/>
            <person name="Lidstrom M.E."/>
            <person name="Ivanova N."/>
            <person name="Chistoserdova L."/>
        </authorList>
    </citation>
    <scope>NUCLEOTIDE SEQUENCE [LARGE SCALE GENOMIC DNA]</scope>
    <source>
        <strain evidence="5 6">SIP3-4</strain>
    </source>
</reference>
<dbReference type="PROSITE" id="PS00041">
    <property type="entry name" value="HTH_ARAC_FAMILY_1"/>
    <property type="match status" value="1"/>
</dbReference>
<keyword evidence="6" id="KW-1185">Reference proteome</keyword>
<organism evidence="5 6">
    <name type="scientific">Methylovorus glucosotrophus (strain SIP3-4)</name>
    <dbReference type="NCBI Taxonomy" id="582744"/>
    <lineage>
        <taxon>Bacteria</taxon>
        <taxon>Pseudomonadati</taxon>
        <taxon>Pseudomonadota</taxon>
        <taxon>Betaproteobacteria</taxon>
        <taxon>Nitrosomonadales</taxon>
        <taxon>Methylophilaceae</taxon>
        <taxon>Methylovorus</taxon>
    </lineage>
</organism>
<keyword evidence="1" id="KW-0805">Transcription regulation</keyword>
<name>C6XCD3_METGS</name>
<dbReference type="EMBL" id="CP001674">
    <property type="protein sequence ID" value="ACT50208.1"/>
    <property type="molecule type" value="Genomic_DNA"/>
</dbReference>
<dbReference type="InterPro" id="IPR009057">
    <property type="entry name" value="Homeodomain-like_sf"/>
</dbReference>
<keyword evidence="2" id="KW-0238">DNA-binding</keyword>
<dbReference type="InterPro" id="IPR018060">
    <property type="entry name" value="HTH_AraC"/>
</dbReference>
<evidence type="ECO:0000313" key="5">
    <source>
        <dbReference type="EMBL" id="ACT50208.1"/>
    </source>
</evidence>
<evidence type="ECO:0000313" key="6">
    <source>
        <dbReference type="Proteomes" id="UP000002743"/>
    </source>
</evidence>
<dbReference type="GO" id="GO:0043565">
    <property type="term" value="F:sequence-specific DNA binding"/>
    <property type="evidence" value="ECO:0007669"/>
    <property type="project" value="InterPro"/>
</dbReference>
<dbReference type="PANTHER" id="PTHR47893">
    <property type="entry name" value="REGULATORY PROTEIN PCHR"/>
    <property type="match status" value="1"/>
</dbReference>
<sequence length="344" mass="38537">MGMFFAEVFLITFIQNRGRMQTASHTALSTMTSSLIQHQQTGDFEHQASLLKGWNQDYLQLSAGAFEGYVSELYLRDMHLFLEYTNQVLYQSGHLGEDVIAIGVPLQRPHGMFCGSTCQPAAVHLYSGNQGFEYISAQETLVGVLTIKREVLLAALCPDEQAQLMNVIKQARLLPVSESAWIKLCTYLSGTFERLATTPELADSTAFLESVRMAGLEVIADCLLPAAEAIHVPGAKSWKMITEVRELVSQPDTQALTVADLCQKLGTSRRSLQYHFEQALDISPIAFLRAERLNGVRRMLKTANSVTEAATHWGFWHFGHFSQEYKKMFGELPSTTFRRLHPLN</sequence>
<dbReference type="InterPro" id="IPR053142">
    <property type="entry name" value="PchR_regulatory_protein"/>
</dbReference>
<dbReference type="Gene3D" id="1.10.10.60">
    <property type="entry name" value="Homeodomain-like"/>
    <property type="match status" value="1"/>
</dbReference>
<keyword evidence="3" id="KW-0804">Transcription</keyword>
<dbReference type="SUPFAM" id="SSF46689">
    <property type="entry name" value="Homeodomain-like"/>
    <property type="match status" value="2"/>
</dbReference>
<feature type="domain" description="HTH araC/xylS-type" evidence="4">
    <location>
        <begin position="242"/>
        <end position="339"/>
    </location>
</feature>
<protein>
    <submittedName>
        <fullName evidence="5">Transcriptional regulator, AraC family</fullName>
    </submittedName>
</protein>
<gene>
    <name evidence="5" type="ordered locus">Msip34_0961</name>
</gene>
<evidence type="ECO:0000256" key="3">
    <source>
        <dbReference type="ARBA" id="ARBA00023163"/>
    </source>
</evidence>
<dbReference type="OrthoDB" id="185346at2"/>
<dbReference type="Proteomes" id="UP000002743">
    <property type="component" value="Chromosome"/>
</dbReference>
<dbReference type="HOGENOM" id="CLU_047930_2_0_4"/>
<dbReference type="PROSITE" id="PS01124">
    <property type="entry name" value="HTH_ARAC_FAMILY_2"/>
    <property type="match status" value="1"/>
</dbReference>
<dbReference type="GO" id="GO:0003700">
    <property type="term" value="F:DNA-binding transcription factor activity"/>
    <property type="evidence" value="ECO:0007669"/>
    <property type="project" value="InterPro"/>
</dbReference>
<evidence type="ECO:0000259" key="4">
    <source>
        <dbReference type="PROSITE" id="PS01124"/>
    </source>
</evidence>
<dbReference type="eggNOG" id="COG2207">
    <property type="taxonomic scope" value="Bacteria"/>
</dbReference>
<dbReference type="PANTHER" id="PTHR47893:SF1">
    <property type="entry name" value="REGULATORY PROTEIN PCHR"/>
    <property type="match status" value="1"/>
</dbReference>
<dbReference type="AlphaFoldDB" id="C6XCD3"/>
<dbReference type="KEGG" id="mei:Msip34_0961"/>
<dbReference type="SMART" id="SM00342">
    <property type="entry name" value="HTH_ARAC"/>
    <property type="match status" value="1"/>
</dbReference>
<evidence type="ECO:0000256" key="2">
    <source>
        <dbReference type="ARBA" id="ARBA00023125"/>
    </source>
</evidence>
<accession>C6XCD3</accession>